<dbReference type="Proteomes" id="UP001062846">
    <property type="component" value="Chromosome 12"/>
</dbReference>
<gene>
    <name evidence="1" type="ORF">RHMOL_Rhmol12G0143300</name>
</gene>
<name>A0ACC0LJN6_RHOML</name>
<accession>A0ACC0LJN6</accession>
<sequence length="77" mass="8895">MDCNGCKDVDRVKIQRKIRRSKVVRGSVRMKVKKLQRLIPGGRSAEPDRLFLMTADYILHLKSQLNVLRALSQAYKP</sequence>
<proteinExistence type="predicted"/>
<dbReference type="EMBL" id="CM046399">
    <property type="protein sequence ID" value="KAI8528353.1"/>
    <property type="molecule type" value="Genomic_DNA"/>
</dbReference>
<comment type="caution">
    <text evidence="1">The sequence shown here is derived from an EMBL/GenBank/DDBJ whole genome shotgun (WGS) entry which is preliminary data.</text>
</comment>
<keyword evidence="2" id="KW-1185">Reference proteome</keyword>
<reference evidence="1" key="1">
    <citation type="submission" date="2022-02" db="EMBL/GenBank/DDBJ databases">
        <title>Plant Genome Project.</title>
        <authorList>
            <person name="Zhang R.-G."/>
        </authorList>
    </citation>
    <scope>NUCLEOTIDE SEQUENCE</scope>
    <source>
        <strain evidence="1">AT1</strain>
    </source>
</reference>
<organism evidence="1 2">
    <name type="scientific">Rhododendron molle</name>
    <name type="common">Chinese azalea</name>
    <name type="synonym">Azalea mollis</name>
    <dbReference type="NCBI Taxonomy" id="49168"/>
    <lineage>
        <taxon>Eukaryota</taxon>
        <taxon>Viridiplantae</taxon>
        <taxon>Streptophyta</taxon>
        <taxon>Embryophyta</taxon>
        <taxon>Tracheophyta</taxon>
        <taxon>Spermatophyta</taxon>
        <taxon>Magnoliopsida</taxon>
        <taxon>eudicotyledons</taxon>
        <taxon>Gunneridae</taxon>
        <taxon>Pentapetalae</taxon>
        <taxon>asterids</taxon>
        <taxon>Ericales</taxon>
        <taxon>Ericaceae</taxon>
        <taxon>Ericoideae</taxon>
        <taxon>Rhodoreae</taxon>
        <taxon>Rhododendron</taxon>
    </lineage>
</organism>
<evidence type="ECO:0000313" key="1">
    <source>
        <dbReference type="EMBL" id="KAI8528353.1"/>
    </source>
</evidence>
<protein>
    <submittedName>
        <fullName evidence="1">Uncharacterized protein</fullName>
    </submittedName>
</protein>
<evidence type="ECO:0000313" key="2">
    <source>
        <dbReference type="Proteomes" id="UP001062846"/>
    </source>
</evidence>